<keyword evidence="3" id="KW-1185">Reference proteome</keyword>
<organism evidence="2 3">
    <name type="scientific">Capnocytophaga granulosa</name>
    <dbReference type="NCBI Taxonomy" id="45242"/>
    <lineage>
        <taxon>Bacteria</taxon>
        <taxon>Pseudomonadati</taxon>
        <taxon>Bacteroidota</taxon>
        <taxon>Flavobacteriia</taxon>
        <taxon>Flavobacteriales</taxon>
        <taxon>Flavobacteriaceae</taxon>
        <taxon>Capnocytophaga</taxon>
    </lineage>
</organism>
<dbReference type="Pfam" id="PF18899">
    <property type="entry name" value="DUF5655"/>
    <property type="match status" value="1"/>
</dbReference>
<dbReference type="AlphaFoldDB" id="A0A1H2UGG0"/>
<accession>A0A1H2UGG0</accession>
<evidence type="ECO:0000259" key="1">
    <source>
        <dbReference type="Pfam" id="PF18899"/>
    </source>
</evidence>
<protein>
    <submittedName>
        <fullName evidence="2">Predicted transport protein</fullName>
    </submittedName>
</protein>
<dbReference type="InterPro" id="IPR043714">
    <property type="entry name" value="DUF5655"/>
</dbReference>
<reference evidence="2 3" key="1">
    <citation type="submission" date="2016-10" db="EMBL/GenBank/DDBJ databases">
        <authorList>
            <person name="Varghese N."/>
            <person name="Submissions S."/>
        </authorList>
    </citation>
    <scope>NUCLEOTIDE SEQUENCE [LARGE SCALE GENOMIC DNA]</scope>
    <source>
        <strain evidence="2 3">DSM 11449</strain>
    </source>
</reference>
<evidence type="ECO:0000313" key="3">
    <source>
        <dbReference type="Proteomes" id="UP000182771"/>
    </source>
</evidence>
<evidence type="ECO:0000313" key="2">
    <source>
        <dbReference type="EMBL" id="SDW55206.1"/>
    </source>
</evidence>
<proteinExistence type="predicted"/>
<sequence>MIELCNDFKQAILNLSPEIVVVPKKHWIGFKIDKRNVADIQIQSKGLRISINMKEGELDDPKKMTENVANKGHFGNGDYQIVVSDTKHLEYVMSLIKQGL</sequence>
<dbReference type="Proteomes" id="UP000182771">
    <property type="component" value="Unassembled WGS sequence"/>
</dbReference>
<comment type="caution">
    <text evidence="2">The sequence shown here is derived from an EMBL/GenBank/DDBJ whole genome shotgun (WGS) entry which is preliminary data.</text>
</comment>
<feature type="domain" description="DUF5655" evidence="1">
    <location>
        <begin position="6"/>
        <end position="98"/>
    </location>
</feature>
<gene>
    <name evidence="2" type="ORF">SAMN05444420_102516</name>
</gene>
<name>A0A1H2UGG0_9FLAO</name>
<dbReference type="EMBL" id="FNND01000002">
    <property type="protein sequence ID" value="SDW55206.1"/>
    <property type="molecule type" value="Genomic_DNA"/>
</dbReference>